<sequence>MSNPAARNAIAQHVEDWISTAITVAPAGHIPLLFLSGAQGSGKSTALRQAAASLTAPVAIASLDDFYLTRTARAHLANTISPLLATRGPPGTHDLPLLRATLASLRAASDRSATSIPVFDKLADDRAASSAWRVFQGRPAAIVIEGWLMGALPDATAPSSAPLNEVEAQDPAGTWRRFQEEALAGGYARLWDEADGFFHILAPGFDTVLGWRLEQEASLWQARGTPMPEDRRAWAARFIQYYERITRRMLEGGRRPGTDLLIDGNRCGLPPPP</sequence>
<dbReference type="OrthoDB" id="455474at2"/>
<evidence type="ECO:0000313" key="1">
    <source>
        <dbReference type="EMBL" id="KCZ91549.1"/>
    </source>
</evidence>
<accession>A0A059FLP6</accession>
<reference evidence="1 2" key="1">
    <citation type="submission" date="2013-04" db="EMBL/GenBank/DDBJ databases">
        <title>Hyphomonas hirschiana VP5 Genome Sequencing.</title>
        <authorList>
            <person name="Lai Q."/>
            <person name="Shao Z."/>
        </authorList>
    </citation>
    <scope>NUCLEOTIDE SEQUENCE [LARGE SCALE GENOMIC DNA]</scope>
    <source>
        <strain evidence="1 2">VP5</strain>
    </source>
</reference>
<organism evidence="1 2">
    <name type="scientific">Hyphomonas hirschiana VP5</name>
    <dbReference type="NCBI Taxonomy" id="1280951"/>
    <lineage>
        <taxon>Bacteria</taxon>
        <taxon>Pseudomonadati</taxon>
        <taxon>Pseudomonadota</taxon>
        <taxon>Alphaproteobacteria</taxon>
        <taxon>Hyphomonadales</taxon>
        <taxon>Hyphomonadaceae</taxon>
        <taxon>Hyphomonas</taxon>
    </lineage>
</organism>
<dbReference type="AlphaFoldDB" id="A0A059FLP6"/>
<dbReference type="EMBL" id="ARYI01000011">
    <property type="protein sequence ID" value="KCZ91549.1"/>
    <property type="molecule type" value="Genomic_DNA"/>
</dbReference>
<comment type="caution">
    <text evidence="1">The sequence shown here is derived from an EMBL/GenBank/DDBJ whole genome shotgun (WGS) entry which is preliminary data.</text>
</comment>
<dbReference type="InterPro" id="IPR027417">
    <property type="entry name" value="P-loop_NTPase"/>
</dbReference>
<dbReference type="Gene3D" id="3.40.50.300">
    <property type="entry name" value="P-loop containing nucleotide triphosphate hydrolases"/>
    <property type="match status" value="1"/>
</dbReference>
<name>A0A059FLP6_9PROT</name>
<dbReference type="PATRIC" id="fig|1280951.3.peg.2662"/>
<proteinExistence type="predicted"/>
<keyword evidence="2" id="KW-1185">Reference proteome</keyword>
<protein>
    <recommendedName>
        <fullName evidence="3">Kinase-like protein</fullName>
    </recommendedName>
</protein>
<dbReference type="SUPFAM" id="SSF52540">
    <property type="entry name" value="P-loop containing nucleoside triphosphate hydrolases"/>
    <property type="match status" value="1"/>
</dbReference>
<gene>
    <name evidence="1" type="ORF">HHI_13194</name>
</gene>
<dbReference type="Proteomes" id="UP000025061">
    <property type="component" value="Unassembled WGS sequence"/>
</dbReference>
<dbReference type="RefSeq" id="WP_011647720.1">
    <property type="nucleotide sequence ID" value="NZ_ARYI01000011.1"/>
</dbReference>
<evidence type="ECO:0000313" key="2">
    <source>
        <dbReference type="Proteomes" id="UP000025061"/>
    </source>
</evidence>
<evidence type="ECO:0008006" key="3">
    <source>
        <dbReference type="Google" id="ProtNLM"/>
    </source>
</evidence>